<dbReference type="SUPFAM" id="SSF46689">
    <property type="entry name" value="Homeodomain-like"/>
    <property type="match status" value="2"/>
</dbReference>
<accession>A0A2R4VTT4</accession>
<dbReference type="GO" id="GO:0003700">
    <property type="term" value="F:DNA-binding transcription factor activity"/>
    <property type="evidence" value="ECO:0007669"/>
    <property type="project" value="InterPro"/>
</dbReference>
<organism evidence="5 6">
    <name type="scientific">Azospirillum humicireducens</name>
    <dbReference type="NCBI Taxonomy" id="1226968"/>
    <lineage>
        <taxon>Bacteria</taxon>
        <taxon>Pseudomonadati</taxon>
        <taxon>Pseudomonadota</taxon>
        <taxon>Alphaproteobacteria</taxon>
        <taxon>Rhodospirillales</taxon>
        <taxon>Azospirillaceae</taxon>
        <taxon>Azospirillum</taxon>
    </lineage>
</organism>
<dbReference type="PROSITE" id="PS01124">
    <property type="entry name" value="HTH_ARAC_FAMILY_2"/>
    <property type="match status" value="1"/>
</dbReference>
<name>A0A2R4VTT4_9PROT</name>
<keyword evidence="1" id="KW-0805">Transcription regulation</keyword>
<dbReference type="SMART" id="SM00342">
    <property type="entry name" value="HTH_ARAC"/>
    <property type="match status" value="1"/>
</dbReference>
<dbReference type="InterPro" id="IPR018060">
    <property type="entry name" value="HTH_AraC"/>
</dbReference>
<keyword evidence="6" id="KW-1185">Reference proteome</keyword>
<evidence type="ECO:0000259" key="4">
    <source>
        <dbReference type="PROSITE" id="PS01124"/>
    </source>
</evidence>
<dbReference type="EMBL" id="CP028904">
    <property type="protein sequence ID" value="AWB07843.1"/>
    <property type="molecule type" value="Genomic_DNA"/>
</dbReference>
<gene>
    <name evidence="5" type="ORF">A6A40_22565</name>
</gene>
<dbReference type="GO" id="GO:0043565">
    <property type="term" value="F:sequence-specific DNA binding"/>
    <property type="evidence" value="ECO:0007669"/>
    <property type="project" value="InterPro"/>
</dbReference>
<dbReference type="PANTHER" id="PTHR47893">
    <property type="entry name" value="REGULATORY PROTEIN PCHR"/>
    <property type="match status" value="1"/>
</dbReference>
<reference evidence="5 6" key="1">
    <citation type="submission" date="2018-04" db="EMBL/GenBank/DDBJ databases">
        <title>Complete genome sequence of the nitrogen-fixing bacterium Azospirillum humicireducens type strain SgZ-5.</title>
        <authorList>
            <person name="Yu Z."/>
        </authorList>
    </citation>
    <scope>NUCLEOTIDE SEQUENCE [LARGE SCALE GENOMIC DNA]</scope>
    <source>
        <strain evidence="5 6">SgZ-5</strain>
        <plasmid evidence="5 6">pYZ3</plasmid>
    </source>
</reference>
<feature type="region of interest" description="Disordered" evidence="3">
    <location>
        <begin position="1"/>
        <end position="26"/>
    </location>
</feature>
<keyword evidence="5" id="KW-0614">Plasmid</keyword>
<evidence type="ECO:0000313" key="6">
    <source>
        <dbReference type="Proteomes" id="UP000077405"/>
    </source>
</evidence>
<dbReference type="Pfam" id="PF12833">
    <property type="entry name" value="HTH_18"/>
    <property type="match status" value="1"/>
</dbReference>
<dbReference type="Gene3D" id="1.10.10.60">
    <property type="entry name" value="Homeodomain-like"/>
    <property type="match status" value="1"/>
</dbReference>
<evidence type="ECO:0000313" key="5">
    <source>
        <dbReference type="EMBL" id="AWB07843.1"/>
    </source>
</evidence>
<evidence type="ECO:0000256" key="1">
    <source>
        <dbReference type="ARBA" id="ARBA00023015"/>
    </source>
</evidence>
<dbReference type="KEGG" id="ahu:A6A40_22565"/>
<protein>
    <recommendedName>
        <fullName evidence="4">HTH araC/xylS-type domain-containing protein</fullName>
    </recommendedName>
</protein>
<dbReference type="AlphaFoldDB" id="A0A2R4VTT4"/>
<dbReference type="Proteomes" id="UP000077405">
    <property type="component" value="Plasmid pYZ3"/>
</dbReference>
<sequence>MPDPSGAGLSESVPDDWHSGDGMTGSSLQASAHRAAVSTQDFRKASMLFCGYSLLQAAPAAACGEERPLFAGMLGASALKSGINLSTAQFTALRDSEHSALFPRSLSFVMALEGQSSEFDPGNGRSRIALKPGEAALFSFSDTVGTTGRYCRGQRSKSVLIQLRSDLIADERLAAFVDARTRESGMLSLGTCPQLNFLCGQLFDPTLCGTAGCLLLESRVLETVARAIQKLELDTPRSVSAAVAPAAASGRGPSSDAAKMARVRDRLMAEPEGDHSLVALAREAGVSVSGLKTKFRAVYGQTVFAFLHDLRMERARAGLESGGWTVTQAAHFTGYRHASNFSTAFQKHFGRSPGRGCGQQLCPPA</sequence>
<dbReference type="PANTHER" id="PTHR47893:SF1">
    <property type="entry name" value="REGULATORY PROTEIN PCHR"/>
    <property type="match status" value="1"/>
</dbReference>
<keyword evidence="2" id="KW-0804">Transcription</keyword>
<feature type="domain" description="HTH araC/xylS-type" evidence="4">
    <location>
        <begin position="261"/>
        <end position="359"/>
    </location>
</feature>
<dbReference type="InterPro" id="IPR053142">
    <property type="entry name" value="PchR_regulatory_protein"/>
</dbReference>
<proteinExistence type="predicted"/>
<evidence type="ECO:0000256" key="3">
    <source>
        <dbReference type="SAM" id="MobiDB-lite"/>
    </source>
</evidence>
<dbReference type="InterPro" id="IPR009057">
    <property type="entry name" value="Homeodomain-like_sf"/>
</dbReference>
<geneLocation type="plasmid" evidence="5 6">
    <name>pYZ3</name>
</geneLocation>
<evidence type="ECO:0000256" key="2">
    <source>
        <dbReference type="ARBA" id="ARBA00023163"/>
    </source>
</evidence>